<evidence type="ECO:0000313" key="2">
    <source>
        <dbReference type="EMBL" id="QHT96789.1"/>
    </source>
</evidence>
<keyword evidence="1" id="KW-0472">Membrane</keyword>
<reference evidence="2" key="1">
    <citation type="journal article" date="2020" name="Nature">
        <title>Giant virus diversity and host interactions through global metagenomics.</title>
        <authorList>
            <person name="Schulz F."/>
            <person name="Roux S."/>
            <person name="Paez-Espino D."/>
            <person name="Jungbluth S."/>
            <person name="Walsh D.A."/>
            <person name="Denef V.J."/>
            <person name="McMahon K.D."/>
            <person name="Konstantinidis K.T."/>
            <person name="Eloe-Fadrosh E.A."/>
            <person name="Kyrpides N.C."/>
            <person name="Woyke T."/>
        </authorList>
    </citation>
    <scope>NUCLEOTIDE SEQUENCE</scope>
    <source>
        <strain evidence="2">GVMAG-M-3300024336-7</strain>
    </source>
</reference>
<name>A0A6C0IVW4_9ZZZZ</name>
<feature type="transmembrane region" description="Helical" evidence="1">
    <location>
        <begin position="46"/>
        <end position="65"/>
    </location>
</feature>
<organism evidence="2">
    <name type="scientific">viral metagenome</name>
    <dbReference type="NCBI Taxonomy" id="1070528"/>
    <lineage>
        <taxon>unclassified sequences</taxon>
        <taxon>metagenomes</taxon>
        <taxon>organismal metagenomes</taxon>
    </lineage>
</organism>
<keyword evidence="1" id="KW-1133">Transmembrane helix</keyword>
<proteinExistence type="predicted"/>
<accession>A0A6C0IVW4</accession>
<dbReference type="AlphaFoldDB" id="A0A6C0IVW4"/>
<evidence type="ECO:0000256" key="1">
    <source>
        <dbReference type="SAM" id="Phobius"/>
    </source>
</evidence>
<keyword evidence="1" id="KW-0812">Transmembrane</keyword>
<dbReference type="EMBL" id="MN740267">
    <property type="protein sequence ID" value="QHT96789.1"/>
    <property type="molecule type" value="Genomic_DNA"/>
</dbReference>
<sequence length="140" mass="16102">MNTNWIDSTGDPIKDIPDETIEDTPNKDTPNKIDYILEGKGGRCKYYIATCILGFIILIILCFIVKETFTVDSWRPWLILNRTKGKQHLIPFSKLTDVVDVIDYDKLKRGYAKKPIRSIRGIKSALKKQGRKKAKVVSFR</sequence>
<protein>
    <submittedName>
        <fullName evidence="2">Uncharacterized protein</fullName>
    </submittedName>
</protein>